<organism evidence="1 2">
    <name type="scientific">Carpinus fangiana</name>
    <dbReference type="NCBI Taxonomy" id="176857"/>
    <lineage>
        <taxon>Eukaryota</taxon>
        <taxon>Viridiplantae</taxon>
        <taxon>Streptophyta</taxon>
        <taxon>Embryophyta</taxon>
        <taxon>Tracheophyta</taxon>
        <taxon>Spermatophyta</taxon>
        <taxon>Magnoliopsida</taxon>
        <taxon>eudicotyledons</taxon>
        <taxon>Gunneridae</taxon>
        <taxon>Pentapetalae</taxon>
        <taxon>rosids</taxon>
        <taxon>fabids</taxon>
        <taxon>Fagales</taxon>
        <taxon>Betulaceae</taxon>
        <taxon>Carpinus</taxon>
    </lineage>
</organism>
<dbReference type="GO" id="GO:0009631">
    <property type="term" value="P:cold acclimation"/>
    <property type="evidence" value="ECO:0007669"/>
    <property type="project" value="TreeGrafter"/>
</dbReference>
<gene>
    <name evidence="1" type="ORF">FH972_027086</name>
</gene>
<comment type="caution">
    <text evidence="1">The sequence shown here is derived from an EMBL/GenBank/DDBJ whole genome shotgun (WGS) entry which is preliminary data.</text>
</comment>
<dbReference type="Proteomes" id="UP000327013">
    <property type="component" value="Unassembled WGS sequence"/>
</dbReference>
<protein>
    <submittedName>
        <fullName evidence="1">Uncharacterized protein</fullName>
    </submittedName>
</protein>
<accession>A0A5N6L699</accession>
<reference evidence="1 2" key="1">
    <citation type="submission" date="2019-06" db="EMBL/GenBank/DDBJ databases">
        <title>A chromosomal-level reference genome of Carpinus fangiana (Coryloideae, Betulaceae).</title>
        <authorList>
            <person name="Yang X."/>
            <person name="Wang Z."/>
            <person name="Zhang L."/>
            <person name="Hao G."/>
            <person name="Liu J."/>
            <person name="Yang Y."/>
        </authorList>
    </citation>
    <scope>NUCLEOTIDE SEQUENCE [LARGE SCALE GENOMIC DNA]</scope>
    <source>
        <strain evidence="1">Cfa_2016G</strain>
        <tissue evidence="1">Leaf</tissue>
    </source>
</reference>
<evidence type="ECO:0000313" key="2">
    <source>
        <dbReference type="Proteomes" id="UP000327013"/>
    </source>
</evidence>
<sequence>MSVVALTLTSIKEWNRRHDKYVTRPGSKATNAHSVSTSGNITKSASDSWFNSEPDDYELRHERSGLVSAATAWASSERTRAWSAGCLGVGIRSTLKERLATHQSWMRWQSVWFGMSMKSVKRAKNHALQKVAQMKDVVVDAGETIIHYVGEKVVGAKDSTLETGKHVVEHAEKAAVGLKDKATVAGCTAAHYSCKKAMEGTKAVASAVKGATEYAGHKAAEIVSKPLFATKDVAASTGESAKEYTARNLLDSLYLNKKIFNHNYDLLGVGVGGQIQGLLGVCVQEEKMAGALLWVVEAESLMVMKMV</sequence>
<dbReference type="GO" id="GO:0005829">
    <property type="term" value="C:cytosol"/>
    <property type="evidence" value="ECO:0007669"/>
    <property type="project" value="TreeGrafter"/>
</dbReference>
<dbReference type="PANTHER" id="PTHR47877">
    <property type="entry name" value="LATE EMBRYOGENESIS ABUNDANT DOMAIN-CONTAINING PROTEIN / LEA DOMAIN-CONTAINING PROTEIN"/>
    <property type="match status" value="1"/>
</dbReference>
<proteinExistence type="predicted"/>
<name>A0A5N6L699_9ROSI</name>
<evidence type="ECO:0000313" key="1">
    <source>
        <dbReference type="EMBL" id="KAC0180471.1"/>
    </source>
</evidence>
<dbReference type="AlphaFoldDB" id="A0A5N6L699"/>
<keyword evidence="2" id="KW-1185">Reference proteome</keyword>
<dbReference type="PANTHER" id="PTHR47877:SF3">
    <property type="entry name" value="LATE EMBRYOGENESIS ABUNDANT DOMAIN-CONTAINING PROTEIN _ LEA DOMAIN-CONTAINING PROTEIN"/>
    <property type="match status" value="1"/>
</dbReference>
<dbReference type="OrthoDB" id="1907061at2759"/>
<dbReference type="EMBL" id="VIBQ01000329">
    <property type="protein sequence ID" value="KAC0180471.1"/>
    <property type="molecule type" value="Genomic_DNA"/>
</dbReference>